<feature type="domain" description="Phage capsid-like C-terminal" evidence="2">
    <location>
        <begin position="149"/>
        <end position="383"/>
    </location>
</feature>
<dbReference type="Pfam" id="PF05065">
    <property type="entry name" value="Phage_capsid"/>
    <property type="match status" value="1"/>
</dbReference>
<evidence type="ECO:0000313" key="4">
    <source>
        <dbReference type="Proteomes" id="UP000276888"/>
    </source>
</evidence>
<proteinExistence type="predicted"/>
<evidence type="ECO:0000259" key="2">
    <source>
        <dbReference type="Pfam" id="PF05065"/>
    </source>
</evidence>
<gene>
    <name evidence="3" type="ORF">CVS47_02838</name>
</gene>
<dbReference type="RefSeq" id="WP_127096653.1">
    <property type="nucleotide sequence ID" value="NZ_CP031423.1"/>
</dbReference>
<dbReference type="Proteomes" id="UP000276888">
    <property type="component" value="Chromosome"/>
</dbReference>
<dbReference type="NCBIfam" id="TIGR01554">
    <property type="entry name" value="major_cap_HK97"/>
    <property type="match status" value="1"/>
</dbReference>
<evidence type="ECO:0000256" key="1">
    <source>
        <dbReference type="ARBA" id="ARBA00004328"/>
    </source>
</evidence>
<accession>A0A3Q9J059</accession>
<keyword evidence="4" id="KW-1185">Reference proteome</keyword>
<evidence type="ECO:0000313" key="3">
    <source>
        <dbReference type="EMBL" id="AZS38187.1"/>
    </source>
</evidence>
<dbReference type="InterPro" id="IPR024455">
    <property type="entry name" value="Phage_capsid"/>
</dbReference>
<dbReference type="KEGG" id="mlv:CVS47_02838"/>
<dbReference type="EMBL" id="CP031423">
    <property type="protein sequence ID" value="AZS38187.1"/>
    <property type="molecule type" value="Genomic_DNA"/>
</dbReference>
<comment type="subcellular location">
    <subcellularLocation>
        <location evidence="1">Virion</location>
    </subcellularLocation>
</comment>
<reference evidence="3 4" key="1">
    <citation type="submission" date="2018-08" db="EMBL/GenBank/DDBJ databases">
        <title>Microbacterium lemovicicum sp. nov., a bacterium isolated from a natural uranium-rich soil.</title>
        <authorList>
            <person name="ORTET P."/>
        </authorList>
    </citation>
    <scope>NUCLEOTIDE SEQUENCE [LARGE SCALE GENOMIC DNA]</scope>
    <source>
        <strain evidence="3 4">Viu22</strain>
    </source>
</reference>
<sequence length="388" mass="40904">MSTTKTYSELLDSGRKARDLAEQLLLTKTDPTLEQLATIEAGQKDAADAVVMARKIKESRELNAAIDALGGPGSKATGGLAGPGFKASARASWAKAVGDRLQTVMRTADGAKALVSGSVDVPSVAGQPVEIAGRPTSVLDLIQKPASPATGQGNAFQYLRQQTRTNNAAAVADGATKPTSVYTFGAVEDTFAVYAHMSEVLPLRYLTDFDGLTDILRDQLGAGLLEAIEADVIAGTGTGDSFTGVLNTSGIQSQAFATDLLTSMSNAKFKLISASQDPTAWVLNPTDAQKLELLRESGSTGAFLFRNGLKDAEAFLGAPIVLSTQMTVGTGLLGDWRTVELLVREDDHVDTDTSGVLFEKNQFRMRVEGRYGLKVGRPLSFVKTALAA</sequence>
<dbReference type="InterPro" id="IPR054612">
    <property type="entry name" value="Phage_capsid-like_C"/>
</dbReference>
<dbReference type="SUPFAM" id="SSF56563">
    <property type="entry name" value="Major capsid protein gp5"/>
    <property type="match status" value="1"/>
</dbReference>
<name>A0A3Q9J059_9MICO</name>
<dbReference type="AlphaFoldDB" id="A0A3Q9J059"/>
<protein>
    <recommendedName>
        <fullName evidence="2">Phage capsid-like C-terminal domain-containing protein</fullName>
    </recommendedName>
</protein>
<dbReference type="OrthoDB" id="8444243at2"/>
<organism evidence="3 4">
    <name type="scientific">Microbacterium lemovicicum</name>
    <dbReference type="NCBI Taxonomy" id="1072463"/>
    <lineage>
        <taxon>Bacteria</taxon>
        <taxon>Bacillati</taxon>
        <taxon>Actinomycetota</taxon>
        <taxon>Actinomycetes</taxon>
        <taxon>Micrococcales</taxon>
        <taxon>Microbacteriaceae</taxon>
        <taxon>Microbacterium</taxon>
    </lineage>
</organism>
<dbReference type="Gene3D" id="3.30.2400.10">
    <property type="entry name" value="Major capsid protein gp5"/>
    <property type="match status" value="1"/>
</dbReference>
<dbReference type="Gene3D" id="3.30.2320.10">
    <property type="entry name" value="hypothetical protein PF0899 domain"/>
    <property type="match status" value="1"/>
</dbReference>